<evidence type="ECO:0000256" key="2">
    <source>
        <dbReference type="ARBA" id="ARBA00022825"/>
    </source>
</evidence>
<name>A0ABS7PQ36_9SPHN</name>
<proteinExistence type="predicted"/>
<organism evidence="4 5">
    <name type="scientific">Sphingomonas colocasiae</name>
    <dbReference type="NCBI Taxonomy" id="1848973"/>
    <lineage>
        <taxon>Bacteria</taxon>
        <taxon>Pseudomonadati</taxon>
        <taxon>Pseudomonadota</taxon>
        <taxon>Alphaproteobacteria</taxon>
        <taxon>Sphingomonadales</taxon>
        <taxon>Sphingomonadaceae</taxon>
        <taxon>Sphingomonas</taxon>
    </lineage>
</organism>
<evidence type="ECO:0000313" key="5">
    <source>
        <dbReference type="Proteomes" id="UP000706039"/>
    </source>
</evidence>
<feature type="domain" description="Peptidase S9 prolyl oligopeptidase catalytic" evidence="3">
    <location>
        <begin position="595"/>
        <end position="800"/>
    </location>
</feature>
<gene>
    <name evidence="4" type="ORF">K7G82_13715</name>
</gene>
<dbReference type="Pfam" id="PF07676">
    <property type="entry name" value="PD40"/>
    <property type="match status" value="1"/>
</dbReference>
<dbReference type="InterPro" id="IPR029058">
    <property type="entry name" value="AB_hydrolase_fold"/>
</dbReference>
<dbReference type="SUPFAM" id="SSF82171">
    <property type="entry name" value="DPP6 N-terminal domain-like"/>
    <property type="match status" value="1"/>
</dbReference>
<dbReference type="Gene3D" id="3.40.50.1820">
    <property type="entry name" value="alpha/beta hydrolase"/>
    <property type="match status" value="1"/>
</dbReference>
<protein>
    <submittedName>
        <fullName evidence="4">Prolyl oligopeptidase family serine peptidase</fullName>
    </submittedName>
</protein>
<evidence type="ECO:0000256" key="1">
    <source>
        <dbReference type="ARBA" id="ARBA00022801"/>
    </source>
</evidence>
<comment type="caution">
    <text evidence="4">The sequence shown here is derived from an EMBL/GenBank/DDBJ whole genome shotgun (WGS) entry which is preliminary data.</text>
</comment>
<dbReference type="EMBL" id="JAINVV010000006">
    <property type="protein sequence ID" value="MBY8823356.1"/>
    <property type="molecule type" value="Genomic_DNA"/>
</dbReference>
<dbReference type="InterPro" id="IPR011042">
    <property type="entry name" value="6-blade_b-propeller_TolB-like"/>
</dbReference>
<keyword evidence="2" id="KW-0720">Serine protease</keyword>
<dbReference type="InterPro" id="IPR011659">
    <property type="entry name" value="WD40"/>
</dbReference>
<keyword evidence="1" id="KW-0378">Hydrolase</keyword>
<dbReference type="PANTHER" id="PTHR42776:SF27">
    <property type="entry name" value="DIPEPTIDYL PEPTIDASE FAMILY MEMBER 6"/>
    <property type="match status" value="1"/>
</dbReference>
<reference evidence="4 5" key="1">
    <citation type="submission" date="2021-08" db="EMBL/GenBank/DDBJ databases">
        <authorList>
            <person name="Tuo L."/>
        </authorList>
    </citation>
    <scope>NUCLEOTIDE SEQUENCE [LARGE SCALE GENOMIC DNA]</scope>
    <source>
        <strain evidence="4 5">JCM 31229</strain>
    </source>
</reference>
<dbReference type="Pfam" id="PF00326">
    <property type="entry name" value="Peptidase_S9"/>
    <property type="match status" value="1"/>
</dbReference>
<dbReference type="InterPro" id="IPR001375">
    <property type="entry name" value="Peptidase_S9_cat"/>
</dbReference>
<dbReference type="SUPFAM" id="SSF53474">
    <property type="entry name" value="alpha/beta-Hydrolases"/>
    <property type="match status" value="1"/>
</dbReference>
<dbReference type="Proteomes" id="UP000706039">
    <property type="component" value="Unassembled WGS sequence"/>
</dbReference>
<dbReference type="Gene3D" id="2.120.10.30">
    <property type="entry name" value="TolB, C-terminal domain"/>
    <property type="match status" value="2"/>
</dbReference>
<dbReference type="PANTHER" id="PTHR42776">
    <property type="entry name" value="SERINE PEPTIDASE S9 FAMILY MEMBER"/>
    <property type="match status" value="1"/>
</dbReference>
<keyword evidence="2" id="KW-0645">Protease</keyword>
<dbReference type="SUPFAM" id="SSF69304">
    <property type="entry name" value="Tricorn protease N-terminal domain"/>
    <property type="match status" value="1"/>
</dbReference>
<keyword evidence="5" id="KW-1185">Reference proteome</keyword>
<sequence>MALAAAPANGQDPNVAAASALAYSHRGFPSMIHSPALSVSPDERFAAYVIMAPTSVSRGALDVYQQSGAPTSLEGASIHLIDLGTDRSMPVCEGGSSWSPAWSPDGKSIAFYSTRDGAVRLWRYDLSSGACQRLAADMVKATDWATNKPRWSPDGSRIFVPLWPEDGPASLAYSRKRSNLGEGPKTSDGEVMVYRSIAPKRSSGAEAEAGAGARAGADAGAPQDEAVACAGSSHFSARLAAIAATGGSAKPLISDLEVTGPRAPRRSDPTPYLRTSPSGRWISYLGGTCQVAGSVHDTRMSLYLVPAEGGIPHLVTAGLRPADSGEFDPRYRWSPNRDEIVFLADDKLWRVPVGEEGPGEPVELGKDLTSFAPNILWFSGDGTKILVGSDARANGRALDTSNYDMSLSLVPLDGGPSTLLPFDRKVWTLSSIVSADESRFWQAGGSQLRVMARRKSDGVSAMLALDWSRGVSQPVWQAEARMTRIAPLRAGMIALYEDLRTPPDLKSFSLDMRTSRRLTRVEPGLDGASNVEIATFHTDIPRENGAMQTVRTAIIMPPGTPRNARLPAVIWFYPGSRSTDALQYFGAPDIGDPAYLFTRRGYAVVLADVPLGPGEQRGHVIDEIMDALMPQVYRAADLGYVDINRLALRGTSFGGFATAAVISRTNLFRAAIASSGRYDLAGGYAQPQYWGDRLIDPMGWFERSQPRLGQTLWDDPARFVANSPYFLADRIRTPLLIIQGSADPVGSFEAGKMFAALRRLGREAELAVYAGEGHQPSDWRPKLALDQVERTLDFMDRHLRAPLTAEQKTN</sequence>
<evidence type="ECO:0000259" key="3">
    <source>
        <dbReference type="Pfam" id="PF00326"/>
    </source>
</evidence>
<evidence type="ECO:0000313" key="4">
    <source>
        <dbReference type="EMBL" id="MBY8823356.1"/>
    </source>
</evidence>
<accession>A0ABS7PQ36</accession>